<evidence type="ECO:0000256" key="2">
    <source>
        <dbReference type="ARBA" id="ARBA00001964"/>
    </source>
</evidence>
<dbReference type="GO" id="GO:0008661">
    <property type="term" value="F:1-deoxy-D-xylulose-5-phosphate synthase activity"/>
    <property type="evidence" value="ECO:0007669"/>
    <property type="project" value="InterPro"/>
</dbReference>
<dbReference type="EMBL" id="LAZR01067657">
    <property type="protein sequence ID" value="KKK51150.1"/>
    <property type="molecule type" value="Genomic_DNA"/>
</dbReference>
<dbReference type="Pfam" id="PF02779">
    <property type="entry name" value="Transket_pyr"/>
    <property type="match status" value="1"/>
</dbReference>
<dbReference type="Gene3D" id="3.40.50.970">
    <property type="match status" value="2"/>
</dbReference>
<sequence>TKMAHGKTITIESDGKIYNIPTIIGGKRVSDQQAFQHFKKSGRHFGQFKKMEGALEHFKKTLRMAISPSKLFESLNVPYFGPVDGHDIASLISIFRAMSELHMPALLHVYTKKGKGFSPADDDPARFHSTGPFEINGKLEDEVTSDKATFTQAFGDCLVELAAEDERIVAVTAAMTDGTGLTKFREQFKDRFYDVGIAESIAVDIAAGLAKQGLKPVVCIYSTFLQRGFDQIFQEVSLQNLPVVFCIDRSGLVGSDGPTHHGMLDVGYLRMLPNMVLIAPANGSEVVAALKFAVQYDGPVAIRYPKDAIADAEQETIIAKLGEENSLSQPFETGKSVTVHQG</sequence>
<evidence type="ECO:0000256" key="3">
    <source>
        <dbReference type="ARBA" id="ARBA00011738"/>
    </source>
</evidence>
<evidence type="ECO:0000256" key="4">
    <source>
        <dbReference type="ARBA" id="ARBA00022679"/>
    </source>
</evidence>
<evidence type="ECO:0000256" key="5">
    <source>
        <dbReference type="ARBA" id="ARBA00022842"/>
    </source>
</evidence>
<organism evidence="8">
    <name type="scientific">marine sediment metagenome</name>
    <dbReference type="NCBI Taxonomy" id="412755"/>
    <lineage>
        <taxon>unclassified sequences</taxon>
        <taxon>metagenomes</taxon>
        <taxon>ecological metagenomes</taxon>
    </lineage>
</organism>
<dbReference type="AlphaFoldDB" id="A0A0F8WS33"/>
<comment type="cofactor">
    <cofactor evidence="2">
        <name>thiamine diphosphate</name>
        <dbReference type="ChEBI" id="CHEBI:58937"/>
    </cofactor>
</comment>
<reference evidence="8" key="1">
    <citation type="journal article" date="2015" name="Nature">
        <title>Complex archaea that bridge the gap between prokaryotes and eukaryotes.</title>
        <authorList>
            <person name="Spang A."/>
            <person name="Saw J.H."/>
            <person name="Jorgensen S.L."/>
            <person name="Zaremba-Niedzwiedzka K."/>
            <person name="Martijn J."/>
            <person name="Lind A.E."/>
            <person name="van Eijk R."/>
            <person name="Schleper C."/>
            <person name="Guy L."/>
            <person name="Ettema T.J."/>
        </authorList>
    </citation>
    <scope>NUCLEOTIDE SEQUENCE</scope>
</reference>
<dbReference type="InterPro" id="IPR005477">
    <property type="entry name" value="Dxylulose-5-P_synthase"/>
</dbReference>
<comment type="cofactor">
    <cofactor evidence="1">
        <name>Mg(2+)</name>
        <dbReference type="ChEBI" id="CHEBI:18420"/>
    </cofactor>
</comment>
<feature type="non-terminal residue" evidence="8">
    <location>
        <position position="342"/>
    </location>
</feature>
<evidence type="ECO:0000256" key="1">
    <source>
        <dbReference type="ARBA" id="ARBA00001946"/>
    </source>
</evidence>
<protein>
    <recommendedName>
        <fullName evidence="7">Transketolase-like pyrimidine-binding domain-containing protein</fullName>
    </recommendedName>
</protein>
<comment type="subunit">
    <text evidence="3">Homodimer.</text>
</comment>
<dbReference type="GO" id="GO:0005829">
    <property type="term" value="C:cytosol"/>
    <property type="evidence" value="ECO:0007669"/>
    <property type="project" value="TreeGrafter"/>
</dbReference>
<dbReference type="GO" id="GO:0016114">
    <property type="term" value="P:terpenoid biosynthetic process"/>
    <property type="evidence" value="ECO:0007669"/>
    <property type="project" value="InterPro"/>
</dbReference>
<dbReference type="PANTHER" id="PTHR43322">
    <property type="entry name" value="1-D-DEOXYXYLULOSE 5-PHOSPHATE SYNTHASE-RELATED"/>
    <property type="match status" value="1"/>
</dbReference>
<feature type="non-terminal residue" evidence="8">
    <location>
        <position position="1"/>
    </location>
</feature>
<evidence type="ECO:0000256" key="6">
    <source>
        <dbReference type="ARBA" id="ARBA00023052"/>
    </source>
</evidence>
<dbReference type="InterPro" id="IPR029061">
    <property type="entry name" value="THDP-binding"/>
</dbReference>
<feature type="domain" description="Transketolase-like pyrimidine-binding" evidence="7">
    <location>
        <begin position="148"/>
        <end position="311"/>
    </location>
</feature>
<comment type="caution">
    <text evidence="8">The sequence shown here is derived from an EMBL/GenBank/DDBJ whole genome shotgun (WGS) entry which is preliminary data.</text>
</comment>
<keyword evidence="6" id="KW-0786">Thiamine pyrophosphate</keyword>
<dbReference type="InterPro" id="IPR005475">
    <property type="entry name" value="Transketolase-like_Pyr-bd"/>
</dbReference>
<proteinExistence type="predicted"/>
<dbReference type="SUPFAM" id="SSF52518">
    <property type="entry name" value="Thiamin diphosphate-binding fold (THDP-binding)"/>
    <property type="match status" value="2"/>
</dbReference>
<keyword evidence="4" id="KW-0808">Transferase</keyword>
<dbReference type="GO" id="GO:0019288">
    <property type="term" value="P:isopentenyl diphosphate biosynthetic process, methylerythritol 4-phosphate pathway"/>
    <property type="evidence" value="ECO:0007669"/>
    <property type="project" value="TreeGrafter"/>
</dbReference>
<dbReference type="SMART" id="SM00861">
    <property type="entry name" value="Transket_pyr"/>
    <property type="match status" value="1"/>
</dbReference>
<evidence type="ECO:0000313" key="8">
    <source>
        <dbReference type="EMBL" id="KKK51150.1"/>
    </source>
</evidence>
<evidence type="ECO:0000259" key="7">
    <source>
        <dbReference type="SMART" id="SM00861"/>
    </source>
</evidence>
<name>A0A0F8WS33_9ZZZZ</name>
<keyword evidence="5" id="KW-0460">Magnesium</keyword>
<dbReference type="InterPro" id="IPR020826">
    <property type="entry name" value="Transketolase_BS"/>
</dbReference>
<dbReference type="PROSITE" id="PS00802">
    <property type="entry name" value="TRANSKETOLASE_2"/>
    <property type="match status" value="1"/>
</dbReference>
<dbReference type="CDD" id="cd07033">
    <property type="entry name" value="TPP_PYR_DXS_TK_like"/>
    <property type="match status" value="1"/>
</dbReference>
<gene>
    <name evidence="8" type="ORF">LCGC14_3117850</name>
</gene>
<dbReference type="PANTHER" id="PTHR43322:SF5">
    <property type="entry name" value="1-DEOXY-D-XYLULOSE-5-PHOSPHATE SYNTHASE, CHLOROPLASTIC"/>
    <property type="match status" value="1"/>
</dbReference>
<accession>A0A0F8WS33</accession>
<dbReference type="Pfam" id="PF13292">
    <property type="entry name" value="DXP_synthase_N"/>
    <property type="match status" value="1"/>
</dbReference>